<evidence type="ECO:0000256" key="2">
    <source>
        <dbReference type="ARBA" id="ARBA00022692"/>
    </source>
</evidence>
<dbReference type="GO" id="GO:0016020">
    <property type="term" value="C:membrane"/>
    <property type="evidence" value="ECO:0007669"/>
    <property type="project" value="UniProtKB-SubCell"/>
</dbReference>
<dbReference type="EMBL" id="BKCP01013403">
    <property type="protein sequence ID" value="GER57567.1"/>
    <property type="molecule type" value="Genomic_DNA"/>
</dbReference>
<evidence type="ECO:0000313" key="5">
    <source>
        <dbReference type="EMBL" id="GER57567.1"/>
    </source>
</evidence>
<keyword evidence="4" id="KW-0472">Membrane</keyword>
<evidence type="ECO:0000256" key="1">
    <source>
        <dbReference type="ARBA" id="ARBA00004141"/>
    </source>
</evidence>
<evidence type="ECO:0000313" key="6">
    <source>
        <dbReference type="Proteomes" id="UP000325081"/>
    </source>
</evidence>
<reference evidence="6" key="1">
    <citation type="journal article" date="2019" name="Curr. Biol.">
        <title>Genome Sequence of Striga asiatica Provides Insight into the Evolution of Plant Parasitism.</title>
        <authorList>
            <person name="Yoshida S."/>
            <person name="Kim S."/>
            <person name="Wafula E.K."/>
            <person name="Tanskanen J."/>
            <person name="Kim Y.M."/>
            <person name="Honaas L."/>
            <person name="Yang Z."/>
            <person name="Spallek T."/>
            <person name="Conn C.E."/>
            <person name="Ichihashi Y."/>
            <person name="Cheong K."/>
            <person name="Cui S."/>
            <person name="Der J.P."/>
            <person name="Gundlach H."/>
            <person name="Jiao Y."/>
            <person name="Hori C."/>
            <person name="Ishida J.K."/>
            <person name="Kasahara H."/>
            <person name="Kiba T."/>
            <person name="Kim M.S."/>
            <person name="Koo N."/>
            <person name="Laohavisit A."/>
            <person name="Lee Y.H."/>
            <person name="Lumba S."/>
            <person name="McCourt P."/>
            <person name="Mortimer J.C."/>
            <person name="Mutuku J.M."/>
            <person name="Nomura T."/>
            <person name="Sasaki-Sekimoto Y."/>
            <person name="Seto Y."/>
            <person name="Wang Y."/>
            <person name="Wakatake T."/>
            <person name="Sakakibara H."/>
            <person name="Demura T."/>
            <person name="Yamaguchi S."/>
            <person name="Yoneyama K."/>
            <person name="Manabe R.I."/>
            <person name="Nelson D.C."/>
            <person name="Schulman A.H."/>
            <person name="Timko M.P."/>
            <person name="dePamphilis C.W."/>
            <person name="Choi D."/>
            <person name="Shirasu K."/>
        </authorList>
    </citation>
    <scope>NUCLEOTIDE SEQUENCE [LARGE SCALE GENOMIC DNA]</scope>
    <source>
        <strain evidence="6">cv. UVA1</strain>
    </source>
</reference>
<dbReference type="OrthoDB" id="68611at2759"/>
<comment type="subcellular location">
    <subcellularLocation>
        <location evidence="1">Membrane</location>
        <topology evidence="1">Multi-pass membrane protein</topology>
    </subcellularLocation>
</comment>
<keyword evidence="6" id="KW-1185">Reference proteome</keyword>
<accession>A0A5A7RJY7</accession>
<evidence type="ECO:0000256" key="4">
    <source>
        <dbReference type="ARBA" id="ARBA00023136"/>
    </source>
</evidence>
<dbReference type="InterPro" id="IPR020966">
    <property type="entry name" value="ALMT"/>
</dbReference>
<dbReference type="Pfam" id="PF11744">
    <property type="entry name" value="ALMT"/>
    <property type="match status" value="1"/>
</dbReference>
<keyword evidence="3" id="KW-1133">Transmembrane helix</keyword>
<dbReference type="AlphaFoldDB" id="A0A5A7RJY7"/>
<dbReference type="Proteomes" id="UP000325081">
    <property type="component" value="Unassembled WGS sequence"/>
</dbReference>
<organism evidence="5 6">
    <name type="scientific">Striga asiatica</name>
    <name type="common">Asiatic witchweed</name>
    <name type="synonym">Buchnera asiatica</name>
    <dbReference type="NCBI Taxonomy" id="4170"/>
    <lineage>
        <taxon>Eukaryota</taxon>
        <taxon>Viridiplantae</taxon>
        <taxon>Streptophyta</taxon>
        <taxon>Embryophyta</taxon>
        <taxon>Tracheophyta</taxon>
        <taxon>Spermatophyta</taxon>
        <taxon>Magnoliopsida</taxon>
        <taxon>eudicotyledons</taxon>
        <taxon>Gunneridae</taxon>
        <taxon>Pentapetalae</taxon>
        <taxon>asterids</taxon>
        <taxon>lamiids</taxon>
        <taxon>Lamiales</taxon>
        <taxon>Orobanchaceae</taxon>
        <taxon>Buchnereae</taxon>
        <taxon>Striga</taxon>
    </lineage>
</organism>
<dbReference type="GO" id="GO:0015743">
    <property type="term" value="P:malate transport"/>
    <property type="evidence" value="ECO:0007669"/>
    <property type="project" value="InterPro"/>
</dbReference>
<proteinExistence type="predicted"/>
<evidence type="ECO:0000256" key="3">
    <source>
        <dbReference type="ARBA" id="ARBA00022989"/>
    </source>
</evidence>
<comment type="caution">
    <text evidence="5">The sequence shown here is derived from an EMBL/GenBank/DDBJ whole genome shotgun (WGS) entry which is preliminary data.</text>
</comment>
<name>A0A5A7RJY7_STRAF</name>
<gene>
    <name evidence="5" type="ORF">STAS_35385</name>
</gene>
<sequence length="109" mass="12126">MGSTAQQKNFNKLWTHARISSQPLPSRIVEHNTHSLSQPQLEDDYLSGRPCFGGSCSRFVHRIRALESTGYLSLASFTSLLVEFVARLDLLVEAVDELSGMAKFKQEAA</sequence>
<protein>
    <submittedName>
        <fullName evidence="5">Aluminium activated malate transporter family protein</fullName>
    </submittedName>
</protein>
<keyword evidence="2" id="KW-0812">Transmembrane</keyword>